<feature type="compositionally biased region" description="Polar residues" evidence="1">
    <location>
        <begin position="671"/>
        <end position="703"/>
    </location>
</feature>
<feature type="compositionally biased region" description="Polar residues" evidence="1">
    <location>
        <begin position="776"/>
        <end position="800"/>
    </location>
</feature>
<evidence type="ECO:0008006" key="5">
    <source>
        <dbReference type="Google" id="ProtNLM"/>
    </source>
</evidence>
<feature type="region of interest" description="Disordered" evidence="1">
    <location>
        <begin position="222"/>
        <end position="245"/>
    </location>
</feature>
<feature type="compositionally biased region" description="Basic and acidic residues" evidence="1">
    <location>
        <begin position="1172"/>
        <end position="1182"/>
    </location>
</feature>
<feature type="compositionally biased region" description="Low complexity" evidence="1">
    <location>
        <begin position="383"/>
        <end position="401"/>
    </location>
</feature>
<dbReference type="EMBL" id="CAJNOR010001980">
    <property type="protein sequence ID" value="CAF1229887.1"/>
    <property type="molecule type" value="Genomic_DNA"/>
</dbReference>
<sequence length="1334" mass="145539">MLVHLSKTSPYVCDLNQGSIEPANRMASAPAKKATALLEQKESFQKQTRTPLKLLATDEIPMDTTATTTDINASLQPVWYTEQTIVDEQHGQHEDIASIIQEQQGKSLLSRSTLPPIQSESPVENEEIEELPNQPSLMHKSSTFTIEPSINVDSPLNDSEKENAVTEDTTNAVIPPSDDSFRALEQLLGLGSTTTVRESPKTNHDTLSLTVVTPTDIINSTRRSSRLSIAQKGGAGSQPSSQDIPTMPTIESITSTNPPSFLMDNTTMEEEQPSIAMTTSQQTTFDLTDNDTMKDDSNNDDETNFSFELNDFPNNSNDEPKVEAPTQPMMTIRAPTCADVAYRALIKPRTGGGRVSQPVKADSPLAKPTKARSSAPLTRGLRSSAQPLPSSSAATESVAEEQPAPTDTKLIEVVTLPEEDQSELDKTSSITLNTTSPKETECTIENTATESGELVTPPKPMSAILSREYTYDTPKRRSTKRGRSTLNSSYATPTVPHQPEPINEEEVHSPAIPSKSMLNILMTKPTEAVRKSARKASFAPSPAESSTPITTSEQLVSSPAIASKSMLEVLLTKPTDTAPKAIEKTSIVPSPIRSSKRKTMTQQVEDSPSIPSKSMLEVLLTKPTKIATPTRVSKRNTAVKQTTDSPAIAFNSMLQVLLTKPSEPKRRGSRRSASVSTPVRPSKRNTAVKQTVNSPAIASNSMLQVLLTKPTEPKPRGSRRSASVSTPIRPSKRNTTVNQTSESPAIESNSMLGVLLTNPTENNASVAPSPVPSAAQNGRRSSSNATPRASINPLHSSTPAATPRHKSLQLVCIGEQEQVTTTVPHQVNIEIQRDDADVEMVSVNETTVSIEQPSTLERGVQTTPSLDKFGRHYLHVSEQQTTPNIQINKSSSSMVVVNEEEEQITPIQTKVVVNLQRSVRFQLTPGTDARLVAKEQLEEALCGLKPDIVIPPTPIILEPQSTKVKAATIKKAAKPKKKVIASKKKKVSPKKKVEPKPKPMKKKPTIRKEKVATPAVKEPKKTTKQVQPNQTTPKKTTKPVARKTSTKQTTVKATTNAIAKRAAPKATAKRIAKRTTQKRTIPKAALESVLEHTKPKQPTTEVKVVPVVKSSSRKQTTSKAKPKPVAKPTAPKETSAEVKTESVAAKRRVPSKRTTKEVPSEPVAKRASVKRTIPETKTESKAKRIRTSKPVEEKKPSTEAVVPSTNLRKTRRGASSTAKTVPQPVPKMTNKRRLPSIEKNEESRKKMEKKETESAQPTEKPIPQENDQQKIEGLTVAQLKSRLNKHKENIPKGAKKADLIALLMKLETNSRIKPIEVEPTTIAPTTKTTRRRKN</sequence>
<feature type="compositionally biased region" description="Basic residues" evidence="1">
    <location>
        <begin position="975"/>
        <end position="990"/>
    </location>
</feature>
<comment type="caution">
    <text evidence="3">The sequence shown here is derived from an EMBL/GenBank/DDBJ whole genome shotgun (WGS) entry which is preliminary data.</text>
</comment>
<gene>
    <name evidence="2" type="ORF">EDS130_LOCUS11135</name>
    <name evidence="3" type="ORF">XAT740_LOCUS25167</name>
</gene>
<feature type="compositionally biased region" description="Low complexity" evidence="1">
    <location>
        <begin position="1024"/>
        <end position="1034"/>
    </location>
</feature>
<feature type="region of interest" description="Disordered" evidence="1">
    <location>
        <begin position="659"/>
        <end position="803"/>
    </location>
</feature>
<dbReference type="EMBL" id="CAJNOJ010000040">
    <property type="protein sequence ID" value="CAF0927946.1"/>
    <property type="molecule type" value="Genomic_DNA"/>
</dbReference>
<keyword evidence="4" id="KW-1185">Reference proteome</keyword>
<feature type="compositionally biased region" description="Basic and acidic residues" evidence="1">
    <location>
        <begin position="1006"/>
        <end position="1021"/>
    </location>
</feature>
<organism evidence="3 4">
    <name type="scientific">Adineta ricciae</name>
    <name type="common">Rotifer</name>
    <dbReference type="NCBI Taxonomy" id="249248"/>
    <lineage>
        <taxon>Eukaryota</taxon>
        <taxon>Metazoa</taxon>
        <taxon>Spiralia</taxon>
        <taxon>Gnathifera</taxon>
        <taxon>Rotifera</taxon>
        <taxon>Eurotatoria</taxon>
        <taxon>Bdelloidea</taxon>
        <taxon>Adinetida</taxon>
        <taxon>Adinetidae</taxon>
        <taxon>Adineta</taxon>
    </lineage>
</organism>
<feature type="region of interest" description="Disordered" evidence="1">
    <location>
        <begin position="113"/>
        <end position="139"/>
    </location>
</feature>
<feature type="compositionally biased region" description="Polar residues" evidence="1">
    <location>
        <begin position="720"/>
        <end position="763"/>
    </location>
</feature>
<evidence type="ECO:0000313" key="4">
    <source>
        <dbReference type="Proteomes" id="UP000663828"/>
    </source>
</evidence>
<accession>A0A814YKG7</accession>
<feature type="region of interest" description="Disordered" evidence="1">
    <location>
        <begin position="349"/>
        <end position="409"/>
    </location>
</feature>
<feature type="compositionally biased region" description="Basic residues" evidence="1">
    <location>
        <begin position="1067"/>
        <end position="1081"/>
    </location>
</feature>
<feature type="compositionally biased region" description="Polar residues" evidence="1">
    <location>
        <begin position="543"/>
        <end position="554"/>
    </location>
</feature>
<feature type="compositionally biased region" description="Polar residues" evidence="1">
    <location>
        <begin position="1203"/>
        <end position="1220"/>
    </location>
</feature>
<feature type="compositionally biased region" description="Basic and acidic residues" evidence="1">
    <location>
        <begin position="1235"/>
        <end position="1253"/>
    </location>
</feature>
<feature type="region of interest" description="Disordered" evidence="1">
    <location>
        <begin position="470"/>
        <end position="502"/>
    </location>
</feature>
<evidence type="ECO:0000256" key="1">
    <source>
        <dbReference type="SAM" id="MobiDB-lite"/>
    </source>
</evidence>
<dbReference type="OrthoDB" id="10061236at2759"/>
<feature type="region of interest" description="Disordered" evidence="1">
    <location>
        <begin position="975"/>
        <end position="1270"/>
    </location>
</feature>
<feature type="compositionally biased region" description="Low complexity" evidence="1">
    <location>
        <begin position="1046"/>
        <end position="1066"/>
    </location>
</feature>
<name>A0A814YKG7_ADIRI</name>
<feature type="compositionally biased region" description="Basic residues" evidence="1">
    <location>
        <begin position="1035"/>
        <end position="1045"/>
    </location>
</feature>
<feature type="compositionally biased region" description="Low complexity" evidence="1">
    <location>
        <begin position="764"/>
        <end position="775"/>
    </location>
</feature>
<feature type="compositionally biased region" description="Low complexity" evidence="1">
    <location>
        <begin position="1096"/>
        <end position="1119"/>
    </location>
</feature>
<feature type="region of interest" description="Disordered" evidence="1">
    <location>
        <begin position="535"/>
        <end position="554"/>
    </location>
</feature>
<dbReference type="Proteomes" id="UP000663852">
    <property type="component" value="Unassembled WGS sequence"/>
</dbReference>
<proteinExistence type="predicted"/>
<dbReference type="Proteomes" id="UP000663828">
    <property type="component" value="Unassembled WGS sequence"/>
</dbReference>
<protein>
    <recommendedName>
        <fullName evidence="5">SAP domain-containing protein</fullName>
    </recommendedName>
</protein>
<evidence type="ECO:0000313" key="2">
    <source>
        <dbReference type="EMBL" id="CAF0927946.1"/>
    </source>
</evidence>
<reference evidence="3" key="1">
    <citation type="submission" date="2021-02" db="EMBL/GenBank/DDBJ databases">
        <authorList>
            <person name="Nowell W R."/>
        </authorList>
    </citation>
    <scope>NUCLEOTIDE SEQUENCE</scope>
</reference>
<evidence type="ECO:0000313" key="3">
    <source>
        <dbReference type="EMBL" id="CAF1229887.1"/>
    </source>
</evidence>